<dbReference type="AlphaFoldDB" id="A0A840AIX0"/>
<feature type="domain" description="HTH tetR-type" evidence="5">
    <location>
        <begin position="20"/>
        <end position="80"/>
    </location>
</feature>
<comment type="caution">
    <text evidence="6">The sequence shown here is derived from an EMBL/GenBank/DDBJ whole genome shotgun (WGS) entry which is preliminary data.</text>
</comment>
<evidence type="ECO:0000256" key="1">
    <source>
        <dbReference type="ARBA" id="ARBA00023015"/>
    </source>
</evidence>
<dbReference type="InterPro" id="IPR036271">
    <property type="entry name" value="Tet_transcr_reg_TetR-rel_C_sf"/>
</dbReference>
<evidence type="ECO:0000313" key="7">
    <source>
        <dbReference type="Proteomes" id="UP000553963"/>
    </source>
</evidence>
<keyword evidence="7" id="KW-1185">Reference proteome</keyword>
<dbReference type="EMBL" id="JACIDS010000001">
    <property type="protein sequence ID" value="MBB3929054.1"/>
    <property type="molecule type" value="Genomic_DNA"/>
</dbReference>
<dbReference type="PROSITE" id="PS50977">
    <property type="entry name" value="HTH_TETR_2"/>
    <property type="match status" value="1"/>
</dbReference>
<organism evidence="6 7">
    <name type="scientific">Kaistia hirudinis</name>
    <dbReference type="NCBI Taxonomy" id="1293440"/>
    <lineage>
        <taxon>Bacteria</taxon>
        <taxon>Pseudomonadati</taxon>
        <taxon>Pseudomonadota</taxon>
        <taxon>Alphaproteobacteria</taxon>
        <taxon>Hyphomicrobiales</taxon>
        <taxon>Kaistiaceae</taxon>
        <taxon>Kaistia</taxon>
    </lineage>
</organism>
<protein>
    <submittedName>
        <fullName evidence="6">AcrR family transcriptional regulator</fullName>
    </submittedName>
</protein>
<sequence length="210" mass="23317">MRSAAVEQTVHPTEAIDSSLPPRQRILIAARDLFYRFGIQGVGVETIAETAGTNKMTLYRHFESKELLVAEYLSGLAAEGERFWDDLDRQYPGDALAQINAWMDEICNQKSRWRDGGCALVNAAIQISDPDHPGRRVIEQTKRKHRERLTALCLASGLSEPQMLADQLFLLVEGSRVFQRSLGPDGCACDLRALFARILASHEPLAVAAP</sequence>
<dbReference type="Pfam" id="PF00440">
    <property type="entry name" value="TetR_N"/>
    <property type="match status" value="1"/>
</dbReference>
<evidence type="ECO:0000256" key="3">
    <source>
        <dbReference type="ARBA" id="ARBA00023163"/>
    </source>
</evidence>
<evidence type="ECO:0000256" key="4">
    <source>
        <dbReference type="PROSITE-ProRule" id="PRU00335"/>
    </source>
</evidence>
<dbReference type="SUPFAM" id="SSF48498">
    <property type="entry name" value="Tetracyclin repressor-like, C-terminal domain"/>
    <property type="match status" value="1"/>
</dbReference>
<dbReference type="InterPro" id="IPR001647">
    <property type="entry name" value="HTH_TetR"/>
</dbReference>
<name>A0A840AIX0_9HYPH</name>
<dbReference type="InterPro" id="IPR009057">
    <property type="entry name" value="Homeodomain-like_sf"/>
</dbReference>
<dbReference type="Proteomes" id="UP000553963">
    <property type="component" value="Unassembled WGS sequence"/>
</dbReference>
<keyword evidence="3" id="KW-0804">Transcription</keyword>
<dbReference type="PRINTS" id="PR00455">
    <property type="entry name" value="HTHTETR"/>
</dbReference>
<dbReference type="Gene3D" id="1.10.357.10">
    <property type="entry name" value="Tetracycline Repressor, domain 2"/>
    <property type="match status" value="1"/>
</dbReference>
<evidence type="ECO:0000256" key="2">
    <source>
        <dbReference type="ARBA" id="ARBA00023125"/>
    </source>
</evidence>
<keyword evidence="2 4" id="KW-0238">DNA-binding</keyword>
<dbReference type="GO" id="GO:0003677">
    <property type="term" value="F:DNA binding"/>
    <property type="evidence" value="ECO:0007669"/>
    <property type="project" value="UniProtKB-UniRule"/>
</dbReference>
<dbReference type="PANTHER" id="PTHR47506">
    <property type="entry name" value="TRANSCRIPTIONAL REGULATORY PROTEIN"/>
    <property type="match status" value="1"/>
</dbReference>
<dbReference type="PANTHER" id="PTHR47506:SF1">
    <property type="entry name" value="HTH-TYPE TRANSCRIPTIONAL REGULATOR YJDC"/>
    <property type="match status" value="1"/>
</dbReference>
<dbReference type="RefSeq" id="WP_343067930.1">
    <property type="nucleotide sequence ID" value="NZ_JACIDS010000001.1"/>
</dbReference>
<feature type="DNA-binding region" description="H-T-H motif" evidence="4">
    <location>
        <begin position="43"/>
        <end position="62"/>
    </location>
</feature>
<evidence type="ECO:0000313" key="6">
    <source>
        <dbReference type="EMBL" id="MBB3929054.1"/>
    </source>
</evidence>
<dbReference type="SUPFAM" id="SSF46689">
    <property type="entry name" value="Homeodomain-like"/>
    <property type="match status" value="1"/>
</dbReference>
<proteinExistence type="predicted"/>
<reference evidence="6 7" key="1">
    <citation type="submission" date="2020-08" db="EMBL/GenBank/DDBJ databases">
        <title>Genomic Encyclopedia of Type Strains, Phase IV (KMG-IV): sequencing the most valuable type-strain genomes for metagenomic binning, comparative biology and taxonomic classification.</title>
        <authorList>
            <person name="Goeker M."/>
        </authorList>
    </citation>
    <scope>NUCLEOTIDE SEQUENCE [LARGE SCALE GENOMIC DNA]</scope>
    <source>
        <strain evidence="6 7">DSM 25966</strain>
    </source>
</reference>
<gene>
    <name evidence="6" type="ORF">GGR25_000073</name>
</gene>
<accession>A0A840AIX0</accession>
<evidence type="ECO:0000259" key="5">
    <source>
        <dbReference type="PROSITE" id="PS50977"/>
    </source>
</evidence>
<keyword evidence="1" id="KW-0805">Transcription regulation</keyword>